<evidence type="ECO:0000313" key="1">
    <source>
        <dbReference type="EMBL" id="EKO49480.1"/>
    </source>
</evidence>
<organism evidence="1 2">
    <name type="scientific">Leptospira kirschneri str. 200802841</name>
    <dbReference type="NCBI Taxonomy" id="1193047"/>
    <lineage>
        <taxon>Bacteria</taxon>
        <taxon>Pseudomonadati</taxon>
        <taxon>Spirochaetota</taxon>
        <taxon>Spirochaetia</taxon>
        <taxon>Leptospirales</taxon>
        <taxon>Leptospiraceae</taxon>
        <taxon>Leptospira</taxon>
    </lineage>
</organism>
<keyword evidence="2" id="KW-1185">Reference proteome</keyword>
<accession>A0A828Y338</accession>
<evidence type="ECO:0000313" key="2">
    <source>
        <dbReference type="Proteomes" id="UP000006339"/>
    </source>
</evidence>
<comment type="caution">
    <text evidence="1">The sequence shown here is derived from an EMBL/GenBank/DDBJ whole genome shotgun (WGS) entry which is preliminary data.</text>
</comment>
<name>A0A828Y338_9LEPT</name>
<dbReference type="Proteomes" id="UP000006339">
    <property type="component" value="Unassembled WGS sequence"/>
</dbReference>
<proteinExistence type="predicted"/>
<protein>
    <submittedName>
        <fullName evidence="1">Uncharacterized protein</fullName>
    </submittedName>
</protein>
<sequence>MRFCMSSYIFFIEKLNLKPVSNLVWELPRNFGITILLRIL</sequence>
<dbReference type="AlphaFoldDB" id="A0A828Y338"/>
<reference evidence="1" key="1">
    <citation type="submission" date="2012-10" db="EMBL/GenBank/DDBJ databases">
        <authorList>
            <person name="Harkins D.M."/>
            <person name="Durkin A.S."/>
            <person name="Brinkac L.M."/>
            <person name="Selengut J.D."/>
            <person name="Sanka R."/>
            <person name="DePew J."/>
            <person name="Purushe J."/>
            <person name="Picardeau M."/>
            <person name="Werts C."/>
            <person name="Goarant C."/>
            <person name="Vinetz J.M."/>
            <person name="Sutton G.G."/>
            <person name="Nelson W.C."/>
            <person name="Fouts D.E."/>
        </authorList>
    </citation>
    <scope>NUCLEOTIDE SEQUENCE [LARGE SCALE GENOMIC DNA]</scope>
    <source>
        <strain evidence="1">200802841</strain>
    </source>
</reference>
<dbReference type="EMBL" id="AKWH02000091">
    <property type="protein sequence ID" value="EKO49480.1"/>
    <property type="molecule type" value="Genomic_DNA"/>
</dbReference>
<gene>
    <name evidence="1" type="ORF">LEP1GSC131_0025</name>
</gene>